<dbReference type="Pfam" id="PF00440">
    <property type="entry name" value="TetR_N"/>
    <property type="match status" value="1"/>
</dbReference>
<sequence length="218" mass="25668">MNRQNTEELSRAEDSKNRILLAAEQIFSHKGLDGARVDEIAAKAEINKRMIYHYFESKENLYVEVLRRNYNKIYNLTKEAIVPGAAPQENAERALRRYFYFLAQDEEFVRLVSWEALQQGRYGSKVLPELLYLLQEDLGQILREGIEQGVFRQDLDIRHTLLSIHALCHVYFNRHDMVQPMWPTDRMSEDMLESRLQHILDLVFHGILSPTKRADFSK</sequence>
<protein>
    <submittedName>
        <fullName evidence="4">TetR family transcriptional regulator</fullName>
    </submittedName>
</protein>
<dbReference type="Gene3D" id="1.10.357.10">
    <property type="entry name" value="Tetracycline Repressor, domain 2"/>
    <property type="match status" value="1"/>
</dbReference>
<keyword evidence="1 2" id="KW-0238">DNA-binding</keyword>
<dbReference type="OrthoDB" id="9815924at2"/>
<evidence type="ECO:0000259" key="3">
    <source>
        <dbReference type="PROSITE" id="PS50977"/>
    </source>
</evidence>
<dbReference type="RefSeq" id="WP_077715330.1">
    <property type="nucleotide sequence ID" value="NZ_CP019698.1"/>
</dbReference>
<dbReference type="InterPro" id="IPR036271">
    <property type="entry name" value="Tet_transcr_reg_TetR-rel_C_sf"/>
</dbReference>
<feature type="domain" description="HTH tetR-type" evidence="3">
    <location>
        <begin position="13"/>
        <end position="73"/>
    </location>
</feature>
<dbReference type="PRINTS" id="PR00455">
    <property type="entry name" value="HTHTETR"/>
</dbReference>
<dbReference type="Pfam" id="PF17938">
    <property type="entry name" value="TetR_C_29"/>
    <property type="match status" value="1"/>
</dbReference>
<dbReference type="PANTHER" id="PTHR30328:SF54">
    <property type="entry name" value="HTH-TYPE TRANSCRIPTIONAL REPRESSOR SCO4008"/>
    <property type="match status" value="1"/>
</dbReference>
<evidence type="ECO:0000313" key="5">
    <source>
        <dbReference type="Proteomes" id="UP000189464"/>
    </source>
</evidence>
<keyword evidence="5" id="KW-1185">Reference proteome</keyword>
<dbReference type="STRING" id="1833852.B0537_15200"/>
<dbReference type="SUPFAM" id="SSF48498">
    <property type="entry name" value="Tetracyclin repressor-like, C-terminal domain"/>
    <property type="match status" value="1"/>
</dbReference>
<feature type="DNA-binding region" description="H-T-H motif" evidence="2">
    <location>
        <begin position="36"/>
        <end position="55"/>
    </location>
</feature>
<dbReference type="PANTHER" id="PTHR30328">
    <property type="entry name" value="TRANSCRIPTIONAL REPRESSOR"/>
    <property type="match status" value="1"/>
</dbReference>
<evidence type="ECO:0000256" key="1">
    <source>
        <dbReference type="ARBA" id="ARBA00023125"/>
    </source>
</evidence>
<dbReference type="InterPro" id="IPR001647">
    <property type="entry name" value="HTH_TetR"/>
</dbReference>
<dbReference type="GO" id="GO:0006355">
    <property type="term" value="P:regulation of DNA-templated transcription"/>
    <property type="evidence" value="ECO:0007669"/>
    <property type="project" value="UniProtKB-ARBA"/>
</dbReference>
<proteinExistence type="predicted"/>
<dbReference type="KEGG" id="dfg:B0537_15200"/>
<gene>
    <name evidence="4" type="ORF">B0537_15200</name>
</gene>
<dbReference type="InterPro" id="IPR009057">
    <property type="entry name" value="Homeodomain-like_sf"/>
</dbReference>
<accession>A0A1S6IZT9</accession>
<dbReference type="InterPro" id="IPR041474">
    <property type="entry name" value="NicS_C"/>
</dbReference>
<evidence type="ECO:0000256" key="2">
    <source>
        <dbReference type="PROSITE-ProRule" id="PRU00335"/>
    </source>
</evidence>
<dbReference type="SUPFAM" id="SSF46689">
    <property type="entry name" value="Homeodomain-like"/>
    <property type="match status" value="1"/>
</dbReference>
<organism evidence="4 5">
    <name type="scientific">Desulforamulus ferrireducens</name>
    <dbReference type="NCBI Taxonomy" id="1833852"/>
    <lineage>
        <taxon>Bacteria</taxon>
        <taxon>Bacillati</taxon>
        <taxon>Bacillota</taxon>
        <taxon>Clostridia</taxon>
        <taxon>Eubacteriales</taxon>
        <taxon>Peptococcaceae</taxon>
        <taxon>Desulforamulus</taxon>
    </lineage>
</organism>
<dbReference type="AlphaFoldDB" id="A0A1S6IZT9"/>
<evidence type="ECO:0000313" key="4">
    <source>
        <dbReference type="EMBL" id="AQS60296.1"/>
    </source>
</evidence>
<dbReference type="InterPro" id="IPR050109">
    <property type="entry name" value="HTH-type_TetR-like_transc_reg"/>
</dbReference>
<name>A0A1S6IZT9_9FIRM</name>
<dbReference type="GO" id="GO:0003677">
    <property type="term" value="F:DNA binding"/>
    <property type="evidence" value="ECO:0007669"/>
    <property type="project" value="UniProtKB-UniRule"/>
</dbReference>
<dbReference type="EMBL" id="CP019698">
    <property type="protein sequence ID" value="AQS60296.1"/>
    <property type="molecule type" value="Genomic_DNA"/>
</dbReference>
<reference evidence="4 5" key="1">
    <citation type="journal article" date="2016" name="Int. J. Syst. Evol. Microbiol.">
        <title>Desulfotomaculum ferrireducens sp. nov., a moderately thermophilic sulfate-reducing and dissimilatory Fe(III)-reducing bacterium isolated from compost.</title>
        <authorList>
            <person name="Yang G."/>
            <person name="Guo J."/>
            <person name="Zhuang L."/>
            <person name="Yuan Y."/>
            <person name="Zhou S."/>
        </authorList>
    </citation>
    <scope>NUCLEOTIDE SEQUENCE [LARGE SCALE GENOMIC DNA]</scope>
    <source>
        <strain evidence="4 5">GSS09</strain>
    </source>
</reference>
<dbReference type="PROSITE" id="PS50977">
    <property type="entry name" value="HTH_TETR_2"/>
    <property type="match status" value="1"/>
</dbReference>
<dbReference type="Proteomes" id="UP000189464">
    <property type="component" value="Chromosome"/>
</dbReference>